<feature type="domain" description="Fibronectin type III-like" evidence="8">
    <location>
        <begin position="688"/>
        <end position="757"/>
    </location>
</feature>
<evidence type="ECO:0000259" key="8">
    <source>
        <dbReference type="SMART" id="SM01217"/>
    </source>
</evidence>
<gene>
    <name evidence="9" type="ORF">CJ231_11020</name>
</gene>
<dbReference type="OrthoDB" id="9805821at2"/>
<dbReference type="SUPFAM" id="SSF52279">
    <property type="entry name" value="Beta-D-glucan exohydrolase, C-terminal domain"/>
    <property type="match status" value="1"/>
</dbReference>
<reference evidence="9 10" key="1">
    <citation type="submission" date="2017-09" db="EMBL/GenBank/DDBJ databases">
        <title>Bacterial strain isolated from the female urinary microbiota.</title>
        <authorList>
            <person name="Thomas-White K."/>
            <person name="Kumar N."/>
            <person name="Forster S."/>
            <person name="Putonti C."/>
            <person name="Lawley T."/>
            <person name="Wolfe A.J."/>
        </authorList>
    </citation>
    <scope>NUCLEOTIDE SEQUENCE [LARGE SCALE GENOMIC DNA]</scope>
    <source>
        <strain evidence="9 10">UMB0536</strain>
    </source>
</reference>
<evidence type="ECO:0000256" key="3">
    <source>
        <dbReference type="ARBA" id="ARBA00012744"/>
    </source>
</evidence>
<dbReference type="InterPro" id="IPR051915">
    <property type="entry name" value="Cellulose_Degrad_GH3"/>
</dbReference>
<evidence type="ECO:0000313" key="9">
    <source>
        <dbReference type="EMBL" id="PMC23198.1"/>
    </source>
</evidence>
<organism evidence="9 10">
    <name type="scientific">Hoylesella buccalis</name>
    <dbReference type="NCBI Taxonomy" id="28127"/>
    <lineage>
        <taxon>Bacteria</taxon>
        <taxon>Pseudomonadati</taxon>
        <taxon>Bacteroidota</taxon>
        <taxon>Bacteroidia</taxon>
        <taxon>Bacteroidales</taxon>
        <taxon>Prevotellaceae</taxon>
        <taxon>Hoylesella</taxon>
    </lineage>
</organism>
<evidence type="ECO:0000256" key="2">
    <source>
        <dbReference type="ARBA" id="ARBA00005336"/>
    </source>
</evidence>
<evidence type="ECO:0000256" key="7">
    <source>
        <dbReference type="RuleBase" id="RU361161"/>
    </source>
</evidence>
<dbReference type="Proteomes" id="UP000235564">
    <property type="component" value="Unassembled WGS sequence"/>
</dbReference>
<dbReference type="Pfam" id="PF00933">
    <property type="entry name" value="Glyco_hydro_3"/>
    <property type="match status" value="1"/>
</dbReference>
<dbReference type="SUPFAM" id="SSF51445">
    <property type="entry name" value="(Trans)glycosidases"/>
    <property type="match status" value="1"/>
</dbReference>
<dbReference type="PRINTS" id="PR00133">
    <property type="entry name" value="GLHYDRLASE3"/>
</dbReference>
<evidence type="ECO:0000313" key="10">
    <source>
        <dbReference type="Proteomes" id="UP000235564"/>
    </source>
</evidence>
<dbReference type="Pfam" id="PF01915">
    <property type="entry name" value="Glyco_hydro_3_C"/>
    <property type="match status" value="1"/>
</dbReference>
<accession>A0A2N6QNT0</accession>
<evidence type="ECO:0000256" key="1">
    <source>
        <dbReference type="ARBA" id="ARBA00000448"/>
    </source>
</evidence>
<evidence type="ECO:0000256" key="5">
    <source>
        <dbReference type="ARBA" id="ARBA00022801"/>
    </source>
</evidence>
<dbReference type="InterPro" id="IPR002772">
    <property type="entry name" value="Glyco_hydro_3_C"/>
</dbReference>
<evidence type="ECO:0000256" key="6">
    <source>
        <dbReference type="ARBA" id="ARBA00023295"/>
    </source>
</evidence>
<dbReference type="PROSITE" id="PS00775">
    <property type="entry name" value="GLYCOSYL_HYDROL_F3"/>
    <property type="match status" value="1"/>
</dbReference>
<dbReference type="InterPro" id="IPR017853">
    <property type="entry name" value="GH"/>
</dbReference>
<protein>
    <recommendedName>
        <fullName evidence="3">beta-glucosidase</fullName>
        <ecNumber evidence="3">3.2.1.21</ecNumber>
    </recommendedName>
</protein>
<comment type="catalytic activity">
    <reaction evidence="1">
        <text>Hydrolysis of terminal, non-reducing beta-D-glucosyl residues with release of beta-D-glucose.</text>
        <dbReference type="EC" id="3.2.1.21"/>
    </reaction>
</comment>
<dbReference type="AlphaFoldDB" id="A0A2N6QNT0"/>
<keyword evidence="4" id="KW-0732">Signal</keyword>
<dbReference type="Gene3D" id="3.20.20.300">
    <property type="entry name" value="Glycoside hydrolase, family 3, N-terminal domain"/>
    <property type="match status" value="1"/>
</dbReference>
<dbReference type="GO" id="GO:0009251">
    <property type="term" value="P:glucan catabolic process"/>
    <property type="evidence" value="ECO:0007669"/>
    <property type="project" value="TreeGrafter"/>
</dbReference>
<dbReference type="GO" id="GO:0008422">
    <property type="term" value="F:beta-glucosidase activity"/>
    <property type="evidence" value="ECO:0007669"/>
    <property type="project" value="UniProtKB-EC"/>
</dbReference>
<dbReference type="SMART" id="SM01217">
    <property type="entry name" value="Fn3_like"/>
    <property type="match status" value="1"/>
</dbReference>
<dbReference type="InterPro" id="IPR001764">
    <property type="entry name" value="Glyco_hydro_3_N"/>
</dbReference>
<sequence>MKRLVLFISMVTISMMMQGSERKPLYKNPQAPIEQRVEDLLGRMTLEEKVGQMNQLVGIEHFKQNSATMSTDELATNTANAFYPGTTVKDMEDWTRKGLVSSFLHVLTMEEANYLQRLNMQSRLQIPLLIGIDAIHGNAKCKDNTVYPTNIGLASSFDVDMAYTIARQTALEMRAMNMHWTFNPNVEVARDGRWGRCGETFGEDPYLVSLMGAATNKGYQRNLDNTEDVLGCVKHFVAGSQSINGTNGAPADLSERTLREVFFPPFKAALQQGGDWNVMMAHNELNGIPCHINHWLMTDVLRKEWGFKGFVVSDWMDIEHCVDQHRTNINHKDAFKQSILAGMDMHMHGPEWLDAVVELVKEGQISESRIDESVRRILTVKFRLGLFEHPYSDAKTRDRVINNPEHKQTALEAARNSIVLLKNEGNLLPLDMKKYKRILVTGINANDQNIMGDWSELQPKDKVSTVLKGLRQIAPQTDFCFVDQGWDPRNMSQSKVDEAVEAAKDCDLNIVCCGEYMMRFRWNDRTSGEDTDRDNLNLVGLQEQLIQRINETGKPTIVVIISGRPLSVLYAAENVPALINAWEPGQFGGQAIAEIIFGKVNPSAKLAMTMPRSVGQIATYYNHKKSAFFHPVVCGTSKPLYPFGFGLSYTTFAYSNLSLDKKTLKSGSNETVNATITIQNTGKKDGVEICQLYINDVVASVARPVKELKDFRRVALKAGEKKTITFEIPQEKLAFYDKDMKYGVEPGVFEVQVGSSSDDGDLKKASFEVIE</sequence>
<dbReference type="InterPro" id="IPR019800">
    <property type="entry name" value="Glyco_hydro_3_AS"/>
</dbReference>
<dbReference type="Gene3D" id="3.40.50.1700">
    <property type="entry name" value="Glycoside hydrolase family 3 C-terminal domain"/>
    <property type="match status" value="1"/>
</dbReference>
<dbReference type="EMBL" id="PNGJ01000010">
    <property type="protein sequence ID" value="PMC23198.1"/>
    <property type="molecule type" value="Genomic_DNA"/>
</dbReference>
<comment type="similarity">
    <text evidence="2 7">Belongs to the glycosyl hydrolase 3 family.</text>
</comment>
<dbReference type="PANTHER" id="PTHR30620">
    <property type="entry name" value="PERIPLASMIC BETA-GLUCOSIDASE-RELATED"/>
    <property type="match status" value="1"/>
</dbReference>
<dbReference type="InterPro" id="IPR036881">
    <property type="entry name" value="Glyco_hydro_3_C_sf"/>
</dbReference>
<dbReference type="InterPro" id="IPR036962">
    <property type="entry name" value="Glyco_hydro_3_N_sf"/>
</dbReference>
<comment type="caution">
    <text evidence="9">The sequence shown here is derived from an EMBL/GenBank/DDBJ whole genome shotgun (WGS) entry which is preliminary data.</text>
</comment>
<proteinExistence type="inferred from homology"/>
<dbReference type="Gene3D" id="2.60.40.10">
    <property type="entry name" value="Immunoglobulins"/>
    <property type="match status" value="1"/>
</dbReference>
<keyword evidence="5 7" id="KW-0378">Hydrolase</keyword>
<dbReference type="InterPro" id="IPR013783">
    <property type="entry name" value="Ig-like_fold"/>
</dbReference>
<name>A0A2N6QNT0_9BACT</name>
<keyword evidence="6 7" id="KW-0326">Glycosidase</keyword>
<dbReference type="EC" id="3.2.1.21" evidence="3"/>
<evidence type="ECO:0000256" key="4">
    <source>
        <dbReference type="ARBA" id="ARBA00022729"/>
    </source>
</evidence>
<dbReference type="InterPro" id="IPR026891">
    <property type="entry name" value="Fn3-like"/>
</dbReference>
<dbReference type="FunFam" id="2.60.40.10:FF:000495">
    <property type="entry name" value="Periplasmic beta-glucosidase"/>
    <property type="match status" value="1"/>
</dbReference>
<dbReference type="Pfam" id="PF14310">
    <property type="entry name" value="Fn3-like"/>
    <property type="match status" value="1"/>
</dbReference>
<dbReference type="PANTHER" id="PTHR30620:SF16">
    <property type="entry name" value="LYSOSOMAL BETA GLUCOSIDASE"/>
    <property type="match status" value="1"/>
</dbReference>